<gene>
    <name evidence="1" type="ORF">HMPREF1979_01314</name>
</gene>
<reference evidence="1 2" key="1">
    <citation type="submission" date="2013-08" db="EMBL/GenBank/DDBJ databases">
        <authorList>
            <person name="Weinstock G."/>
            <person name="Sodergren E."/>
            <person name="Wylie T."/>
            <person name="Fulton L."/>
            <person name="Fulton R."/>
            <person name="Fronick C."/>
            <person name="O'Laughlin M."/>
            <person name="Godfrey J."/>
            <person name="Miner T."/>
            <person name="Herter B."/>
            <person name="Appelbaum E."/>
            <person name="Cordes M."/>
            <person name="Lek S."/>
            <person name="Wollam A."/>
            <person name="Pepin K.H."/>
            <person name="Palsikar V.B."/>
            <person name="Mitreva M."/>
            <person name="Wilson R.K."/>
        </authorList>
    </citation>
    <scope>NUCLEOTIDE SEQUENCE [LARGE SCALE GENOMIC DNA]</scope>
    <source>
        <strain evidence="1 2">F0542</strain>
    </source>
</reference>
<dbReference type="Proteomes" id="UP000016536">
    <property type="component" value="Unassembled WGS sequence"/>
</dbReference>
<accession>U1QQS4</accession>
<protein>
    <submittedName>
        <fullName evidence="1">Uncharacterized protein</fullName>
    </submittedName>
</protein>
<dbReference type="HOGENOM" id="CLU_3113655_0_0_11"/>
<proteinExistence type="predicted"/>
<dbReference type="AlphaFoldDB" id="U1QQS4"/>
<dbReference type="EMBL" id="AWSE01000064">
    <property type="protein sequence ID" value="ERH24356.1"/>
    <property type="molecule type" value="Genomic_DNA"/>
</dbReference>
<organism evidence="1 2">
    <name type="scientific">Actinomyces johnsonii F0542</name>
    <dbReference type="NCBI Taxonomy" id="1321818"/>
    <lineage>
        <taxon>Bacteria</taxon>
        <taxon>Bacillati</taxon>
        <taxon>Actinomycetota</taxon>
        <taxon>Actinomycetes</taxon>
        <taxon>Actinomycetales</taxon>
        <taxon>Actinomycetaceae</taxon>
        <taxon>Actinomyces</taxon>
    </lineage>
</organism>
<sequence length="50" mass="5854">MKLWVLSPNIDARLSDFIDIRKKHCILLFTKKPRIKAGLYESTLGELFHP</sequence>
<comment type="caution">
    <text evidence="1">The sequence shown here is derived from an EMBL/GenBank/DDBJ whole genome shotgun (WGS) entry which is preliminary data.</text>
</comment>
<keyword evidence="2" id="KW-1185">Reference proteome</keyword>
<name>U1QQS4_9ACTO</name>
<evidence type="ECO:0000313" key="1">
    <source>
        <dbReference type="EMBL" id="ERH24356.1"/>
    </source>
</evidence>
<evidence type="ECO:0000313" key="2">
    <source>
        <dbReference type="Proteomes" id="UP000016536"/>
    </source>
</evidence>